<dbReference type="OrthoDB" id="10261753at2759"/>
<gene>
    <name evidence="1" type="ORF">P879_11660</name>
</gene>
<dbReference type="AlphaFoldDB" id="A0A8T0D5L8"/>
<reference evidence="1 2" key="1">
    <citation type="submission" date="2019-07" db="EMBL/GenBank/DDBJ databases">
        <title>Annotation for the trematode Paragonimus westermani.</title>
        <authorList>
            <person name="Choi Y.-J."/>
        </authorList>
    </citation>
    <scope>NUCLEOTIDE SEQUENCE [LARGE SCALE GENOMIC DNA]</scope>
    <source>
        <strain evidence="1">180907_Pwestermani</strain>
    </source>
</reference>
<dbReference type="GO" id="GO:0051721">
    <property type="term" value="F:protein phosphatase 2A binding"/>
    <property type="evidence" value="ECO:0007669"/>
    <property type="project" value="TreeGrafter"/>
</dbReference>
<dbReference type="InterPro" id="IPR007304">
    <property type="entry name" value="TAP46-like"/>
</dbReference>
<dbReference type="Gene3D" id="1.25.40.540">
    <property type="entry name" value="TAP42-like family"/>
    <property type="match status" value="1"/>
</dbReference>
<evidence type="ECO:0000313" key="2">
    <source>
        <dbReference type="Proteomes" id="UP000699462"/>
    </source>
</evidence>
<name>A0A8T0D5L8_9TREM</name>
<dbReference type="PANTHER" id="PTHR10933:SF9">
    <property type="entry name" value="IMMUNOGLOBULIN-BINDING PROTEIN 1"/>
    <property type="match status" value="1"/>
</dbReference>
<accession>A0A8T0D5L8</accession>
<dbReference type="Proteomes" id="UP000699462">
    <property type="component" value="Unassembled WGS sequence"/>
</dbReference>
<comment type="caution">
    <text evidence="1">The sequence shown here is derived from an EMBL/GenBank/DDBJ whole genome shotgun (WGS) entry which is preliminary data.</text>
</comment>
<sequence length="168" mass="19442">MNYDFDLLLHILMKEQTSSAACNREAKIKRYKERKDLEENLKRLAVYVEQPHVDDEIKRDYYSTLIRLWICLVKDELPTLKQEDQLLSLSSEQLQRKKEPVAKPMKPFIITRDAIQAAVFGAGYPSLPTMSLDELCTHQSPAWVLAHGEIAMRGQRECQINGHLEMAI</sequence>
<dbReference type="GO" id="GO:0035303">
    <property type="term" value="P:regulation of dephosphorylation"/>
    <property type="evidence" value="ECO:0007669"/>
    <property type="project" value="TreeGrafter"/>
</dbReference>
<dbReference type="InterPro" id="IPR038511">
    <property type="entry name" value="TAP42/TAP46-like_sf"/>
</dbReference>
<dbReference type="GO" id="GO:0005829">
    <property type="term" value="C:cytosol"/>
    <property type="evidence" value="ECO:0007669"/>
    <property type="project" value="TreeGrafter"/>
</dbReference>
<dbReference type="PANTHER" id="PTHR10933">
    <property type="entry name" value="IMMUNOGLOBULIN-BINDING PROTEIN 1"/>
    <property type="match status" value="1"/>
</dbReference>
<dbReference type="Pfam" id="PF04177">
    <property type="entry name" value="TAP42"/>
    <property type="match status" value="1"/>
</dbReference>
<proteinExistence type="predicted"/>
<evidence type="ECO:0000313" key="1">
    <source>
        <dbReference type="EMBL" id="KAF8562264.1"/>
    </source>
</evidence>
<dbReference type="EMBL" id="JTDF01021115">
    <property type="protein sequence ID" value="KAF8562264.1"/>
    <property type="molecule type" value="Genomic_DNA"/>
</dbReference>
<dbReference type="GO" id="GO:0009966">
    <property type="term" value="P:regulation of signal transduction"/>
    <property type="evidence" value="ECO:0007669"/>
    <property type="project" value="InterPro"/>
</dbReference>
<keyword evidence="2" id="KW-1185">Reference proteome</keyword>
<organism evidence="1 2">
    <name type="scientific">Paragonimus westermani</name>
    <dbReference type="NCBI Taxonomy" id="34504"/>
    <lineage>
        <taxon>Eukaryota</taxon>
        <taxon>Metazoa</taxon>
        <taxon>Spiralia</taxon>
        <taxon>Lophotrochozoa</taxon>
        <taxon>Platyhelminthes</taxon>
        <taxon>Trematoda</taxon>
        <taxon>Digenea</taxon>
        <taxon>Plagiorchiida</taxon>
        <taxon>Troglotremata</taxon>
        <taxon>Troglotrematidae</taxon>
        <taxon>Paragonimus</taxon>
    </lineage>
</organism>
<protein>
    <submittedName>
        <fullName evidence="1">Uncharacterized protein</fullName>
    </submittedName>
</protein>